<dbReference type="Gene3D" id="1.10.10.2910">
    <property type="match status" value="1"/>
</dbReference>
<dbReference type="Pfam" id="PF06114">
    <property type="entry name" value="Peptidase_M78"/>
    <property type="match status" value="1"/>
</dbReference>
<evidence type="ECO:0000313" key="3">
    <source>
        <dbReference type="EMBL" id="MCK9876411.1"/>
    </source>
</evidence>
<dbReference type="Proteomes" id="UP001201873">
    <property type="component" value="Unassembled WGS sequence"/>
</dbReference>
<sequence length="368" mass="40756">MRSIGDRVLERIRQARPDARQQDIAREIDMTPDAFSRALNDRRAFSSIELARLADLLGADLHWMITGRVDPHRLVVAARHTFDHASGRRGVPAREADQRLLEDIALAYRQAYPVPGEVARVPVAPPLPQSPGEMRVVLGEDFVRPFAERLEAHLGIGVVRLPGLSTAYSLAIGAYRVIVLPGTGNWFRENWSLAHELGHLVHGHHEDGACEAEWNRREAAANAFAAELLLPRDLLGAVEWVSLDSAGLADLVWRRGVSIDALARRLNAVCGELPAVVDEWVGQTTQRLLRRHWASRTGDDEITTRMQAAARRRFPLELTEAHLARIATGALGKETLAWMLGVDPDEVEVDTPSVPEVNVDDLVEVLGH</sequence>
<reference evidence="3 4" key="1">
    <citation type="submission" date="2022-04" db="EMBL/GenBank/DDBJ databases">
        <title>Genome diversity in the genus Frankia.</title>
        <authorList>
            <person name="Carlos-Shanley C."/>
            <person name="Hahn D."/>
        </authorList>
    </citation>
    <scope>NUCLEOTIDE SEQUENCE [LARGE SCALE GENOMIC DNA]</scope>
    <source>
        <strain evidence="3 4">Ag45/Mut15</strain>
    </source>
</reference>
<protein>
    <submittedName>
        <fullName evidence="3">XRE family transcriptional regulator</fullName>
    </submittedName>
</protein>
<accession>A0ABT0JY46</accession>
<dbReference type="InterPro" id="IPR010359">
    <property type="entry name" value="IrrE_HExxH"/>
</dbReference>
<name>A0ABT0JY46_9ACTN</name>
<dbReference type="Gene3D" id="1.10.260.40">
    <property type="entry name" value="lambda repressor-like DNA-binding domains"/>
    <property type="match status" value="1"/>
</dbReference>
<evidence type="ECO:0000256" key="1">
    <source>
        <dbReference type="ARBA" id="ARBA00007227"/>
    </source>
</evidence>
<dbReference type="InterPro" id="IPR010982">
    <property type="entry name" value="Lambda_DNA-bd_dom_sf"/>
</dbReference>
<evidence type="ECO:0000259" key="2">
    <source>
        <dbReference type="PROSITE" id="PS50943"/>
    </source>
</evidence>
<proteinExistence type="inferred from homology"/>
<dbReference type="PROSITE" id="PS50943">
    <property type="entry name" value="HTH_CROC1"/>
    <property type="match status" value="1"/>
</dbReference>
<organism evidence="3 4">
    <name type="scientific">Frankia umida</name>
    <dbReference type="NCBI Taxonomy" id="573489"/>
    <lineage>
        <taxon>Bacteria</taxon>
        <taxon>Bacillati</taxon>
        <taxon>Actinomycetota</taxon>
        <taxon>Actinomycetes</taxon>
        <taxon>Frankiales</taxon>
        <taxon>Frankiaceae</taxon>
        <taxon>Frankia</taxon>
    </lineage>
</organism>
<comment type="similarity">
    <text evidence="1">Belongs to the short-chain fatty acyl-CoA assimilation regulator (ScfR) family.</text>
</comment>
<dbReference type="InterPro" id="IPR001387">
    <property type="entry name" value="Cro/C1-type_HTH"/>
</dbReference>
<dbReference type="InterPro" id="IPR052345">
    <property type="entry name" value="Rad_response_metalloprotease"/>
</dbReference>
<dbReference type="EMBL" id="JALKFT010000009">
    <property type="protein sequence ID" value="MCK9876411.1"/>
    <property type="molecule type" value="Genomic_DNA"/>
</dbReference>
<dbReference type="PANTHER" id="PTHR43236:SF1">
    <property type="entry name" value="BLL7220 PROTEIN"/>
    <property type="match status" value="1"/>
</dbReference>
<dbReference type="RefSeq" id="WP_248824683.1">
    <property type="nucleotide sequence ID" value="NZ_JALKFT010000009.1"/>
</dbReference>
<dbReference type="SUPFAM" id="SSF47413">
    <property type="entry name" value="lambda repressor-like DNA-binding domains"/>
    <property type="match status" value="1"/>
</dbReference>
<gene>
    <name evidence="3" type="ORF">MXD59_11610</name>
</gene>
<evidence type="ECO:0000313" key="4">
    <source>
        <dbReference type="Proteomes" id="UP001201873"/>
    </source>
</evidence>
<comment type="caution">
    <text evidence="3">The sequence shown here is derived from an EMBL/GenBank/DDBJ whole genome shotgun (WGS) entry which is preliminary data.</text>
</comment>
<feature type="domain" description="HTH cro/C1-type" evidence="2">
    <location>
        <begin position="9"/>
        <end position="64"/>
    </location>
</feature>
<dbReference type="SMART" id="SM00530">
    <property type="entry name" value="HTH_XRE"/>
    <property type="match status" value="1"/>
</dbReference>
<dbReference type="PANTHER" id="PTHR43236">
    <property type="entry name" value="ANTITOXIN HIGA1"/>
    <property type="match status" value="1"/>
</dbReference>
<keyword evidence="4" id="KW-1185">Reference proteome</keyword>